<name>A0A4S2KLG5_9HYME</name>
<sequence length="76" mass="8466">MLNPKDDFKLVKSYSTEHTKGITEVHLTHGCLITSSTNYTVRISSLTDPPKPIATLRSEFGRIRSVSITRFSAISI</sequence>
<dbReference type="SUPFAM" id="SSF50978">
    <property type="entry name" value="WD40 repeat-like"/>
    <property type="match status" value="1"/>
</dbReference>
<keyword evidence="2" id="KW-1185">Reference proteome</keyword>
<dbReference type="InterPro" id="IPR036322">
    <property type="entry name" value="WD40_repeat_dom_sf"/>
</dbReference>
<evidence type="ECO:0000313" key="2">
    <source>
        <dbReference type="Proteomes" id="UP000310200"/>
    </source>
</evidence>
<dbReference type="Proteomes" id="UP000310200">
    <property type="component" value="Unassembled WGS sequence"/>
</dbReference>
<dbReference type="EMBL" id="QBLH01002341">
    <property type="protein sequence ID" value="TGZ48727.1"/>
    <property type="molecule type" value="Genomic_DNA"/>
</dbReference>
<gene>
    <name evidence="1" type="ORF">DBV15_08002</name>
</gene>
<accession>A0A4S2KLG5</accession>
<dbReference type="AlphaFoldDB" id="A0A4S2KLG5"/>
<reference evidence="1 2" key="1">
    <citation type="journal article" date="2019" name="Philos. Trans. R. Soc. Lond., B, Biol. Sci.">
        <title>Ant behaviour and brain gene expression of defending hosts depend on the ecological success of the intruding social parasite.</title>
        <authorList>
            <person name="Kaur R."/>
            <person name="Stoldt M."/>
            <person name="Jongepier E."/>
            <person name="Feldmeyer B."/>
            <person name="Menzel F."/>
            <person name="Bornberg-Bauer E."/>
            <person name="Foitzik S."/>
        </authorList>
    </citation>
    <scope>NUCLEOTIDE SEQUENCE [LARGE SCALE GENOMIC DNA]</scope>
    <source>
        <tissue evidence="1">Whole body</tissue>
    </source>
</reference>
<comment type="caution">
    <text evidence="1">The sequence shown here is derived from an EMBL/GenBank/DDBJ whole genome shotgun (WGS) entry which is preliminary data.</text>
</comment>
<dbReference type="STRING" id="300112.A0A4S2KLG5"/>
<protein>
    <submittedName>
        <fullName evidence="1">F-box/WD repeat-containing protein 9</fullName>
    </submittedName>
</protein>
<evidence type="ECO:0000313" key="1">
    <source>
        <dbReference type="EMBL" id="TGZ48727.1"/>
    </source>
</evidence>
<organism evidence="1 2">
    <name type="scientific">Temnothorax longispinosus</name>
    <dbReference type="NCBI Taxonomy" id="300112"/>
    <lineage>
        <taxon>Eukaryota</taxon>
        <taxon>Metazoa</taxon>
        <taxon>Ecdysozoa</taxon>
        <taxon>Arthropoda</taxon>
        <taxon>Hexapoda</taxon>
        <taxon>Insecta</taxon>
        <taxon>Pterygota</taxon>
        <taxon>Neoptera</taxon>
        <taxon>Endopterygota</taxon>
        <taxon>Hymenoptera</taxon>
        <taxon>Apocrita</taxon>
        <taxon>Aculeata</taxon>
        <taxon>Formicoidea</taxon>
        <taxon>Formicidae</taxon>
        <taxon>Myrmicinae</taxon>
        <taxon>Temnothorax</taxon>
    </lineage>
</organism>
<proteinExistence type="predicted"/>